<dbReference type="InterPro" id="IPR051631">
    <property type="entry name" value="Ankyrin-KH/SAM_domain"/>
</dbReference>
<gene>
    <name evidence="4" type="ORF">J1TS3_40300</name>
</gene>
<dbReference type="EMBL" id="BOQT01000022">
    <property type="protein sequence ID" value="GIN22896.1"/>
    <property type="molecule type" value="Genomic_DNA"/>
</dbReference>
<reference evidence="4 5" key="1">
    <citation type="submission" date="2021-03" db="EMBL/GenBank/DDBJ databases">
        <title>Antimicrobial resistance genes in bacteria isolated from Japanese honey, and their potential for conferring macrolide and lincosamide resistance in the American foulbrood pathogen Paenibacillus larvae.</title>
        <authorList>
            <person name="Okamoto M."/>
            <person name="Kumagai M."/>
            <person name="Kanamori H."/>
            <person name="Takamatsu D."/>
        </authorList>
    </citation>
    <scope>NUCLEOTIDE SEQUENCE [LARGE SCALE GENOMIC DNA]</scope>
    <source>
        <strain evidence="4 5">J1TS3</strain>
    </source>
</reference>
<protein>
    <recommendedName>
        <fullName evidence="6">Ankyrin repeat domain-containing protein</fullName>
    </recommendedName>
</protein>
<dbReference type="PANTHER" id="PTHR23206">
    <property type="entry name" value="MASK PROTEIN"/>
    <property type="match status" value="1"/>
</dbReference>
<comment type="caution">
    <text evidence="4">The sequence shown here is derived from an EMBL/GenBank/DDBJ whole genome shotgun (WGS) entry which is preliminary data.</text>
</comment>
<feature type="repeat" description="ANK" evidence="3">
    <location>
        <begin position="170"/>
        <end position="207"/>
    </location>
</feature>
<organism evidence="4 5">
    <name type="scientific">Siminovitchia fordii</name>
    <dbReference type="NCBI Taxonomy" id="254759"/>
    <lineage>
        <taxon>Bacteria</taxon>
        <taxon>Bacillati</taxon>
        <taxon>Bacillota</taxon>
        <taxon>Bacilli</taxon>
        <taxon>Bacillales</taxon>
        <taxon>Bacillaceae</taxon>
        <taxon>Siminovitchia</taxon>
    </lineage>
</organism>
<evidence type="ECO:0000256" key="3">
    <source>
        <dbReference type="PROSITE-ProRule" id="PRU00023"/>
    </source>
</evidence>
<keyword evidence="1" id="KW-0677">Repeat</keyword>
<dbReference type="PROSITE" id="PS51257">
    <property type="entry name" value="PROKAR_LIPOPROTEIN"/>
    <property type="match status" value="1"/>
</dbReference>
<dbReference type="PRINTS" id="PR01415">
    <property type="entry name" value="ANKYRIN"/>
</dbReference>
<feature type="repeat" description="ANK" evidence="3">
    <location>
        <begin position="70"/>
        <end position="102"/>
    </location>
</feature>
<proteinExistence type="predicted"/>
<name>A0ABQ4KCX0_9BACI</name>
<evidence type="ECO:0000313" key="4">
    <source>
        <dbReference type="EMBL" id="GIN22896.1"/>
    </source>
</evidence>
<dbReference type="Proteomes" id="UP000680279">
    <property type="component" value="Unassembled WGS sequence"/>
</dbReference>
<sequence length="235" mass="25379">MSRYCIIFVIAFLAACQNVPNSSQDLEPQSSEKKVEVMDQQLIASAENGNTDDVLALLQDGADIDATDENGRTAVMAATYNNEVDTVKALIQKGADINIRDNNSDNVLLHAGASGQLEILRLAIEAGADTKLTNRFGGTALIPASERGHVEVVRELLTHSDIDVNHINDLHWTALLEAVILGNGGEKHQKIVQLLVDHGADVNIGDRDGITPLQHAKKLGYKEIESILIKASEKS</sequence>
<dbReference type="PROSITE" id="PS50297">
    <property type="entry name" value="ANK_REP_REGION"/>
    <property type="match status" value="1"/>
</dbReference>
<dbReference type="InterPro" id="IPR002110">
    <property type="entry name" value="Ankyrin_rpt"/>
</dbReference>
<dbReference type="InterPro" id="IPR036770">
    <property type="entry name" value="Ankyrin_rpt-contain_sf"/>
</dbReference>
<dbReference type="PROSITE" id="PS50088">
    <property type="entry name" value="ANK_REPEAT"/>
    <property type="match status" value="2"/>
</dbReference>
<dbReference type="SUPFAM" id="SSF48403">
    <property type="entry name" value="Ankyrin repeat"/>
    <property type="match status" value="1"/>
</dbReference>
<dbReference type="SMART" id="SM00248">
    <property type="entry name" value="ANK"/>
    <property type="match status" value="5"/>
</dbReference>
<evidence type="ECO:0000256" key="2">
    <source>
        <dbReference type="ARBA" id="ARBA00023043"/>
    </source>
</evidence>
<dbReference type="Pfam" id="PF00023">
    <property type="entry name" value="Ank"/>
    <property type="match status" value="1"/>
</dbReference>
<dbReference type="Gene3D" id="1.25.40.20">
    <property type="entry name" value="Ankyrin repeat-containing domain"/>
    <property type="match status" value="1"/>
</dbReference>
<evidence type="ECO:0008006" key="6">
    <source>
        <dbReference type="Google" id="ProtNLM"/>
    </source>
</evidence>
<evidence type="ECO:0000256" key="1">
    <source>
        <dbReference type="ARBA" id="ARBA00022737"/>
    </source>
</evidence>
<keyword evidence="2 3" id="KW-0040">ANK repeat</keyword>
<evidence type="ECO:0000313" key="5">
    <source>
        <dbReference type="Proteomes" id="UP000680279"/>
    </source>
</evidence>
<dbReference type="PANTHER" id="PTHR23206:SF8">
    <property type="entry name" value="ANKYRIN REPEAT AND KH DOMAIN-CONTAINING 1"/>
    <property type="match status" value="1"/>
</dbReference>
<keyword evidence="5" id="KW-1185">Reference proteome</keyword>
<accession>A0ABQ4KCX0</accession>
<dbReference type="Pfam" id="PF12796">
    <property type="entry name" value="Ank_2"/>
    <property type="match status" value="1"/>
</dbReference>